<feature type="transmembrane region" description="Helical" evidence="1">
    <location>
        <begin position="147"/>
        <end position="166"/>
    </location>
</feature>
<proteinExistence type="predicted"/>
<dbReference type="EMBL" id="JALJRB010000045">
    <property type="protein sequence ID" value="MCJ8503099.1"/>
    <property type="molecule type" value="Genomic_DNA"/>
</dbReference>
<evidence type="ECO:0000313" key="3">
    <source>
        <dbReference type="Proteomes" id="UP001165427"/>
    </source>
</evidence>
<accession>A0AA41UL73</accession>
<dbReference type="InterPro" id="IPR036259">
    <property type="entry name" value="MFS_trans_sf"/>
</dbReference>
<comment type="caution">
    <text evidence="2">The sequence shown here is derived from an EMBL/GenBank/DDBJ whole genome shotgun (WGS) entry which is preliminary data.</text>
</comment>
<reference evidence="2" key="1">
    <citation type="submission" date="2022-04" db="EMBL/GenBank/DDBJ databases">
        <title>Desulfatitalea alkaliphila sp. nov., a novel anaerobic sulfate-reducing bacterium isolated from terrestrial mud volcano, Taman Peninsula, Russia.</title>
        <authorList>
            <person name="Khomyakova M.A."/>
            <person name="Merkel A.Y."/>
            <person name="Slobodkin A.I."/>
        </authorList>
    </citation>
    <scope>NUCLEOTIDE SEQUENCE</scope>
    <source>
        <strain evidence="2">M08but</strain>
    </source>
</reference>
<feature type="transmembrane region" description="Helical" evidence="1">
    <location>
        <begin position="65"/>
        <end position="86"/>
    </location>
</feature>
<dbReference type="AlphaFoldDB" id="A0AA41UL73"/>
<organism evidence="2 3">
    <name type="scientific">Desulfatitalea alkaliphila</name>
    <dbReference type="NCBI Taxonomy" id="2929485"/>
    <lineage>
        <taxon>Bacteria</taxon>
        <taxon>Pseudomonadati</taxon>
        <taxon>Thermodesulfobacteriota</taxon>
        <taxon>Desulfobacteria</taxon>
        <taxon>Desulfobacterales</taxon>
        <taxon>Desulfosarcinaceae</taxon>
        <taxon>Desulfatitalea</taxon>
    </lineage>
</organism>
<keyword evidence="1" id="KW-1133">Transmembrane helix</keyword>
<name>A0AA41UL73_9BACT</name>
<dbReference type="Proteomes" id="UP001165427">
    <property type="component" value="Unassembled WGS sequence"/>
</dbReference>
<sequence>MTLPQLRPQLRFSGEFQSAEMETAFRRFAWTDIRALTRRTLLVLAFLVIVFVPVDLMALGRQPVLYYLLAVRLLTTAGIVLAARHIGRHTDYFKRYPWVLLATQMGIAVTIWLLALLRQMPTAYLGVNTILCTLVFYQFLNNRFACTVFANVFLGIGSILWAFVFLDMIATELMASFFFLIPLNFLGITIMKSINGSKRREFTALKENERIDAQKEKLIAELQTALAEVKTLQGFLPICAQCHKIRDDKGYWESIETYIQQRTTAKFSHSMCPDCAQQLYGRFLKKNTPTD</sequence>
<feature type="transmembrane region" description="Helical" evidence="1">
    <location>
        <begin position="172"/>
        <end position="191"/>
    </location>
</feature>
<protein>
    <submittedName>
        <fullName evidence="2">Uncharacterized protein</fullName>
    </submittedName>
</protein>
<feature type="transmembrane region" description="Helical" evidence="1">
    <location>
        <begin position="123"/>
        <end position="140"/>
    </location>
</feature>
<evidence type="ECO:0000313" key="2">
    <source>
        <dbReference type="EMBL" id="MCJ8503099.1"/>
    </source>
</evidence>
<feature type="transmembrane region" description="Helical" evidence="1">
    <location>
        <begin position="41"/>
        <end position="59"/>
    </location>
</feature>
<keyword evidence="1" id="KW-0472">Membrane</keyword>
<feature type="transmembrane region" description="Helical" evidence="1">
    <location>
        <begin position="98"/>
        <end position="117"/>
    </location>
</feature>
<keyword evidence="1" id="KW-0812">Transmembrane</keyword>
<evidence type="ECO:0000256" key="1">
    <source>
        <dbReference type="SAM" id="Phobius"/>
    </source>
</evidence>
<gene>
    <name evidence="2" type="ORF">MRX98_21175</name>
</gene>
<keyword evidence="3" id="KW-1185">Reference proteome</keyword>
<dbReference type="RefSeq" id="WP_246914940.1">
    <property type="nucleotide sequence ID" value="NZ_JALJRB010000045.1"/>
</dbReference>
<dbReference type="SUPFAM" id="SSF103473">
    <property type="entry name" value="MFS general substrate transporter"/>
    <property type="match status" value="1"/>
</dbReference>